<keyword evidence="1" id="KW-0812">Transmembrane</keyword>
<evidence type="ECO:0000313" key="3">
    <source>
        <dbReference type="Proteomes" id="UP000651482"/>
    </source>
</evidence>
<reference evidence="2" key="1">
    <citation type="submission" date="2020-08" db="EMBL/GenBank/DDBJ databases">
        <title>Genome public.</title>
        <authorList>
            <person name="Liu C."/>
            <person name="Sun Q."/>
        </authorList>
    </citation>
    <scope>NUCLEOTIDE SEQUENCE</scope>
    <source>
        <strain evidence="2">NSJ-40</strain>
    </source>
</reference>
<dbReference type="EMBL" id="JACRSN010000021">
    <property type="protein sequence ID" value="MBC8534697.1"/>
    <property type="molecule type" value="Genomic_DNA"/>
</dbReference>
<evidence type="ECO:0000256" key="1">
    <source>
        <dbReference type="SAM" id="Phobius"/>
    </source>
</evidence>
<feature type="transmembrane region" description="Helical" evidence="1">
    <location>
        <begin position="20"/>
        <end position="45"/>
    </location>
</feature>
<dbReference type="AlphaFoldDB" id="A0A926DB97"/>
<keyword evidence="3" id="KW-1185">Reference proteome</keyword>
<sequence>MKENRIGVGKRVSGAAIRSVMIGALAGAFLCAALMTACAAGFAASGKLPGNLIHGIMLVLLAGSGFVAGSVSAKLAKERGILYGGLSGGVLAVIWLICSIAILGEMLTIGALTKIMILLLSGTIGGILAVNRKPKRHAVGKPRRRK</sequence>
<feature type="transmembrane region" description="Helical" evidence="1">
    <location>
        <begin position="81"/>
        <end position="103"/>
    </location>
</feature>
<name>A0A926DB97_9FIRM</name>
<evidence type="ECO:0000313" key="2">
    <source>
        <dbReference type="EMBL" id="MBC8534697.1"/>
    </source>
</evidence>
<proteinExistence type="predicted"/>
<feature type="transmembrane region" description="Helical" evidence="1">
    <location>
        <begin position="51"/>
        <end position="69"/>
    </location>
</feature>
<dbReference type="RefSeq" id="WP_249320282.1">
    <property type="nucleotide sequence ID" value="NZ_JACRSN010000021.1"/>
</dbReference>
<accession>A0A926DB97</accession>
<dbReference type="InterPro" id="IPR023804">
    <property type="entry name" value="DUF3792_TM"/>
</dbReference>
<organism evidence="2 3">
    <name type="scientific">Yeguia hominis</name>
    <dbReference type="NCBI Taxonomy" id="2763662"/>
    <lineage>
        <taxon>Bacteria</taxon>
        <taxon>Bacillati</taxon>
        <taxon>Bacillota</taxon>
        <taxon>Clostridia</taxon>
        <taxon>Eubacteriales</taxon>
        <taxon>Yeguiaceae</taxon>
        <taxon>Yeguia</taxon>
    </lineage>
</organism>
<gene>
    <name evidence="2" type="ORF">IAG03_12020</name>
</gene>
<keyword evidence="1" id="KW-1133">Transmembrane helix</keyword>
<keyword evidence="1" id="KW-0472">Membrane</keyword>
<protein>
    <submittedName>
        <fullName evidence="2">TIGR04086 family membrane protein</fullName>
    </submittedName>
</protein>
<dbReference type="Pfam" id="PF12670">
    <property type="entry name" value="DUF3792"/>
    <property type="match status" value="1"/>
</dbReference>
<feature type="transmembrane region" description="Helical" evidence="1">
    <location>
        <begin position="109"/>
        <end position="130"/>
    </location>
</feature>
<comment type="caution">
    <text evidence="2">The sequence shown here is derived from an EMBL/GenBank/DDBJ whole genome shotgun (WGS) entry which is preliminary data.</text>
</comment>
<dbReference type="Proteomes" id="UP000651482">
    <property type="component" value="Unassembled WGS sequence"/>
</dbReference>
<dbReference type="NCBIfam" id="TIGR04086">
    <property type="entry name" value="TIGR04086_membr"/>
    <property type="match status" value="1"/>
</dbReference>